<dbReference type="InterPro" id="IPR036034">
    <property type="entry name" value="PDZ_sf"/>
</dbReference>
<evidence type="ECO:0000256" key="1">
    <source>
        <dbReference type="SAM" id="Phobius"/>
    </source>
</evidence>
<proteinExistence type="predicted"/>
<dbReference type="Gene3D" id="2.30.42.10">
    <property type="match status" value="1"/>
</dbReference>
<dbReference type="InterPro" id="IPR008763">
    <property type="entry name" value="Peptidase_S55"/>
</dbReference>
<reference evidence="3 4" key="1">
    <citation type="submission" date="2024-03" db="EMBL/GenBank/DDBJ databases">
        <title>Human intestinal bacterial collection.</title>
        <authorList>
            <person name="Pauvert C."/>
            <person name="Hitch T.C.A."/>
            <person name="Clavel T."/>
        </authorList>
    </citation>
    <scope>NUCLEOTIDE SEQUENCE [LARGE SCALE GENOMIC DNA]</scope>
    <source>
        <strain evidence="3 4">CLA-AA-H255</strain>
    </source>
</reference>
<keyword evidence="3" id="KW-0378">Hydrolase</keyword>
<evidence type="ECO:0000313" key="3">
    <source>
        <dbReference type="EMBL" id="MEQ2378670.1"/>
    </source>
</evidence>
<protein>
    <submittedName>
        <fullName evidence="3">SpoIVB peptidase</fullName>
        <ecNumber evidence="3">3.4.21.116</ecNumber>
    </submittedName>
</protein>
<evidence type="ECO:0000313" key="4">
    <source>
        <dbReference type="Proteomes" id="UP001442364"/>
    </source>
</evidence>
<dbReference type="Proteomes" id="UP001442364">
    <property type="component" value="Unassembled WGS sequence"/>
</dbReference>
<dbReference type="Pfam" id="PF05580">
    <property type="entry name" value="Peptidase_S55"/>
    <property type="match status" value="1"/>
</dbReference>
<dbReference type="RefSeq" id="WP_055174844.1">
    <property type="nucleotide sequence ID" value="NZ_JBBMER010000001.1"/>
</dbReference>
<feature type="domain" description="Peptidase S55" evidence="2">
    <location>
        <begin position="200"/>
        <end position="422"/>
    </location>
</feature>
<keyword evidence="1" id="KW-0472">Membrane</keyword>
<keyword evidence="4" id="KW-1185">Reference proteome</keyword>
<dbReference type="GO" id="GO:0016787">
    <property type="term" value="F:hydrolase activity"/>
    <property type="evidence" value="ECO:0007669"/>
    <property type="project" value="UniProtKB-KW"/>
</dbReference>
<organism evidence="3 4">
    <name type="scientific">[Lactobacillus] rogosae</name>
    <dbReference type="NCBI Taxonomy" id="706562"/>
    <lineage>
        <taxon>Bacteria</taxon>
        <taxon>Bacillati</taxon>
        <taxon>Bacillota</taxon>
        <taxon>Clostridia</taxon>
        <taxon>Lachnospirales</taxon>
        <taxon>Lachnospiraceae</taxon>
        <taxon>Lachnospira</taxon>
    </lineage>
</organism>
<dbReference type="EMBL" id="JBBMER010000001">
    <property type="protein sequence ID" value="MEQ2378670.1"/>
    <property type="molecule type" value="Genomic_DNA"/>
</dbReference>
<gene>
    <name evidence="3" type="primary">spoIVB</name>
    <name evidence="3" type="ORF">WMO14_02050</name>
</gene>
<dbReference type="InterPro" id="IPR014219">
    <property type="entry name" value="SpoIVB"/>
</dbReference>
<dbReference type="PROSITE" id="PS51494">
    <property type="entry name" value="SPOIVB"/>
    <property type="match status" value="1"/>
</dbReference>
<accession>A0ABV1BUC6</accession>
<dbReference type="NCBIfam" id="TIGR02860">
    <property type="entry name" value="spore_IV_B"/>
    <property type="match status" value="1"/>
</dbReference>
<feature type="transmembrane region" description="Helical" evidence="1">
    <location>
        <begin position="16"/>
        <end position="36"/>
    </location>
</feature>
<name>A0ABV1BUC6_9FIRM</name>
<keyword evidence="1" id="KW-1133">Transmembrane helix</keyword>
<comment type="caution">
    <text evidence="3">The sequence shown here is derived from an EMBL/GenBank/DDBJ whole genome shotgun (WGS) entry which is preliminary data.</text>
</comment>
<keyword evidence="1" id="KW-0812">Transmembrane</keyword>
<dbReference type="EC" id="3.4.21.116" evidence="3"/>
<evidence type="ECO:0000259" key="2">
    <source>
        <dbReference type="PROSITE" id="PS51494"/>
    </source>
</evidence>
<dbReference type="SUPFAM" id="SSF50156">
    <property type="entry name" value="PDZ domain-like"/>
    <property type="match status" value="1"/>
</dbReference>
<sequence>MLINKNTFSNKLLNKYIYWSGIITLLFILITSYVNYVNKHFPEQIYITEQSDTSINLSLPVTGSVHNTQNGTNNSLANADFSREVTFITGSPGSYHIDLHLFGFLFLKTVNVNVVDEKYVYPCGFQAGLYLKSSGILVVKTDSIESKSSGTITPCENIITKGDYILRINDEEINSKKQLSCKVNECAGEKLNIELLRNDEIINVTVTPVEDKNSEYKLGLWVKDDAQGIGTITYIDTDYNYAALGHPITDNTTGKALNIKYGRLYNTRILSIIKGQNGTPGELQGIIDYKNSTPIGTIDKNSSYGIYGTIDNSIVKKHSLSLMSVGYRYSVHKGKAYVRFYRNNKYDDYEIKITQLNNNDSKNISFVVTSEELLDMTNGIVQGMSGCPIIQDGKIIGAVTHVLIDDSRSGYGIYIENMLNAS</sequence>